<evidence type="ECO:0000256" key="9">
    <source>
        <dbReference type="SAM" id="SignalP"/>
    </source>
</evidence>
<protein>
    <recommendedName>
        <fullName evidence="12">Ionotropic receptor</fullName>
    </recommendedName>
</protein>
<evidence type="ECO:0000313" key="10">
    <source>
        <dbReference type="EMBL" id="KAJ3647501.1"/>
    </source>
</evidence>
<organism evidence="10 11">
    <name type="scientific">Zophobas morio</name>
    <dbReference type="NCBI Taxonomy" id="2755281"/>
    <lineage>
        <taxon>Eukaryota</taxon>
        <taxon>Metazoa</taxon>
        <taxon>Ecdysozoa</taxon>
        <taxon>Arthropoda</taxon>
        <taxon>Hexapoda</taxon>
        <taxon>Insecta</taxon>
        <taxon>Pterygota</taxon>
        <taxon>Neoptera</taxon>
        <taxon>Endopterygota</taxon>
        <taxon>Coleoptera</taxon>
        <taxon>Polyphaga</taxon>
        <taxon>Cucujiformia</taxon>
        <taxon>Tenebrionidae</taxon>
        <taxon>Zophobas</taxon>
    </lineage>
</organism>
<dbReference type="Proteomes" id="UP001168821">
    <property type="component" value="Unassembled WGS sequence"/>
</dbReference>
<keyword evidence="3 8" id="KW-0812">Transmembrane</keyword>
<feature type="signal peptide" evidence="9">
    <location>
        <begin position="1"/>
        <end position="19"/>
    </location>
</feature>
<evidence type="ECO:0000256" key="2">
    <source>
        <dbReference type="ARBA" id="ARBA00022475"/>
    </source>
</evidence>
<evidence type="ECO:0000256" key="5">
    <source>
        <dbReference type="ARBA" id="ARBA00023136"/>
    </source>
</evidence>
<gene>
    <name evidence="10" type="ORF">Zmor_019375</name>
</gene>
<comment type="caution">
    <text evidence="10">The sequence shown here is derived from an EMBL/GenBank/DDBJ whole genome shotgun (WGS) entry which is preliminary data.</text>
</comment>
<dbReference type="PANTHER" id="PTHR42643:SF38">
    <property type="entry name" value="IONOTROPIC RECEPTOR 100A"/>
    <property type="match status" value="1"/>
</dbReference>
<dbReference type="GO" id="GO:0005886">
    <property type="term" value="C:plasma membrane"/>
    <property type="evidence" value="ECO:0007669"/>
    <property type="project" value="UniProtKB-SubCell"/>
</dbReference>
<dbReference type="SUPFAM" id="SSF53850">
    <property type="entry name" value="Periplasmic binding protein-like II"/>
    <property type="match status" value="1"/>
</dbReference>
<keyword evidence="6" id="KW-0675">Receptor</keyword>
<feature type="chain" id="PRO_5041433850" description="Ionotropic receptor" evidence="9">
    <location>
        <begin position="20"/>
        <end position="627"/>
    </location>
</feature>
<keyword evidence="7" id="KW-0325">Glycoprotein</keyword>
<dbReference type="EMBL" id="JALNTZ010000006">
    <property type="protein sequence ID" value="KAJ3647501.1"/>
    <property type="molecule type" value="Genomic_DNA"/>
</dbReference>
<evidence type="ECO:0008006" key="12">
    <source>
        <dbReference type="Google" id="ProtNLM"/>
    </source>
</evidence>
<reference evidence="10" key="1">
    <citation type="journal article" date="2023" name="G3 (Bethesda)">
        <title>Whole genome assemblies of Zophobas morio and Tenebrio molitor.</title>
        <authorList>
            <person name="Kaur S."/>
            <person name="Stinson S.A."/>
            <person name="diCenzo G.C."/>
        </authorList>
    </citation>
    <scope>NUCLEOTIDE SEQUENCE</scope>
    <source>
        <strain evidence="10">QUZm001</strain>
    </source>
</reference>
<evidence type="ECO:0000256" key="4">
    <source>
        <dbReference type="ARBA" id="ARBA00022989"/>
    </source>
</evidence>
<name>A0AA38I3G7_9CUCU</name>
<accession>A0AA38I3G7</accession>
<evidence type="ECO:0000313" key="11">
    <source>
        <dbReference type="Proteomes" id="UP001168821"/>
    </source>
</evidence>
<comment type="subcellular location">
    <subcellularLocation>
        <location evidence="1">Cell membrane</location>
        <topology evidence="1">Multi-pass membrane protein</topology>
    </subcellularLocation>
</comment>
<keyword evidence="2" id="KW-1003">Cell membrane</keyword>
<feature type="transmembrane region" description="Helical" evidence="8">
    <location>
        <begin position="598"/>
        <end position="618"/>
    </location>
</feature>
<keyword evidence="5 8" id="KW-0472">Membrane</keyword>
<dbReference type="Gene3D" id="3.40.190.10">
    <property type="entry name" value="Periplasmic binding protein-like II"/>
    <property type="match status" value="1"/>
</dbReference>
<keyword evidence="4 8" id="KW-1133">Transmembrane helix</keyword>
<evidence type="ECO:0000256" key="1">
    <source>
        <dbReference type="ARBA" id="ARBA00004651"/>
    </source>
</evidence>
<dbReference type="AlphaFoldDB" id="A0AA38I3G7"/>
<evidence type="ECO:0000256" key="6">
    <source>
        <dbReference type="ARBA" id="ARBA00023170"/>
    </source>
</evidence>
<keyword evidence="11" id="KW-1185">Reference proteome</keyword>
<feature type="transmembrane region" description="Helical" evidence="8">
    <location>
        <begin position="389"/>
        <end position="407"/>
    </location>
</feature>
<sequence length="627" mass="72644">MKKIFSLAILLDVLQKCLLILKTTDLHQCSLYSDDFWYVHGKHFLLVDRLTILVLQTEKHIDEVNHYASGFLQRMHFYHYFVTLEIHEKFLANVTEYKDKYNLSQGPLRSSKWLQPIEDLEFLRIKLLSSDSSKGYVVIVWDVKTLHQFLNDNFMVVVEQRATYSLHFVFDSNDCQTIDDQVDDTLRRFWVEFNVINIVAQTPCSSRIYIYRPFVKSSDVWGITENYSFDEIRNNLRLITNLLDDFNQYPLNIGMFPVELTAVLDLPKLLRANPIYKNLSRSRDFGGLDGLMLGTLAQYLNFEVNLVGAMKELYFGEVLPNGTITPGALKDLFEGKIIYSANSRYIINYEKQTMEFTVPHLIQAICAVVPKAPKLPKWVALLRCFNKTAWLLIGLTLLVCTTFWYFARSFTKVLYCLCLLFNLVVLGIFEGYMFRTFTTTKFYPNINTLEELDKSGLTLEWDSWFFFKDNSSLIKNLEQKSVPVQQDTFNSIAFHRNVATVEPKVYAEFLSTKYVDSEGFPRLHIVDECLNTFLVGHVVPKGSAFLTVFNDAITKMMEAGLTEKWLRDVFDSTVTEKTFILNKNKQSVKAFSLDDLQIAFYGIVVGYVGSFLVFLCELRTKARRNSL</sequence>
<evidence type="ECO:0000256" key="3">
    <source>
        <dbReference type="ARBA" id="ARBA00022692"/>
    </source>
</evidence>
<proteinExistence type="predicted"/>
<keyword evidence="9" id="KW-0732">Signal</keyword>
<dbReference type="PANTHER" id="PTHR42643">
    <property type="entry name" value="IONOTROPIC RECEPTOR 20A-RELATED"/>
    <property type="match status" value="1"/>
</dbReference>
<dbReference type="InterPro" id="IPR052192">
    <property type="entry name" value="Insect_Ionotropic_Sensory_Rcpt"/>
</dbReference>
<feature type="transmembrane region" description="Helical" evidence="8">
    <location>
        <begin position="414"/>
        <end position="434"/>
    </location>
</feature>
<evidence type="ECO:0000256" key="8">
    <source>
        <dbReference type="SAM" id="Phobius"/>
    </source>
</evidence>
<evidence type="ECO:0000256" key="7">
    <source>
        <dbReference type="ARBA" id="ARBA00023180"/>
    </source>
</evidence>